<evidence type="ECO:0000313" key="2">
    <source>
        <dbReference type="Proteomes" id="UP000637906"/>
    </source>
</evidence>
<accession>A0A8J3MMI9</accession>
<comment type="caution">
    <text evidence="1">The sequence shown here is derived from an EMBL/GenBank/DDBJ whole genome shotgun (WGS) entry which is preliminary data.</text>
</comment>
<proteinExistence type="predicted"/>
<gene>
    <name evidence="1" type="ORF">sL5_09820</name>
</gene>
<evidence type="ECO:0000313" key="1">
    <source>
        <dbReference type="EMBL" id="GHM59989.1"/>
    </source>
</evidence>
<sequence>MYNSEYLVQVEQAIQKLQNGERVVSIAYGDHVVRYAEVQINDLLNLRQRIKAELKISGVKSKRRIVFSTDKGIV</sequence>
<reference evidence="1 2" key="1">
    <citation type="journal article" date="2021" name="Microb. Ecol.">
        <title>Candidatus Mesenet longicola: Novel Endosymbionts of Brontispa longissima that Induce Cytoplasmic Incompatibility.</title>
        <authorList>
            <person name="Takano S."/>
            <person name="Gotoh Y."/>
            <person name="Hayashi T."/>
        </authorList>
    </citation>
    <scope>NUCLEOTIDE SEQUENCE [LARGE SCALE GENOMIC DNA]</scope>
    <source>
        <strain evidence="1">L5</strain>
    </source>
</reference>
<dbReference type="Proteomes" id="UP000637906">
    <property type="component" value="Unassembled WGS sequence"/>
</dbReference>
<dbReference type="Pfam" id="PF02831">
    <property type="entry name" value="gpW"/>
    <property type="match status" value="1"/>
</dbReference>
<keyword evidence="2" id="KW-1185">Reference proteome</keyword>
<organism evidence="1 2">
    <name type="scientific">Candidatus Mesenet longicola</name>
    <dbReference type="NCBI Taxonomy" id="1892558"/>
    <lineage>
        <taxon>Bacteria</taxon>
        <taxon>Pseudomonadati</taxon>
        <taxon>Pseudomonadota</taxon>
        <taxon>Alphaproteobacteria</taxon>
        <taxon>Rickettsiales</taxon>
        <taxon>Anaplasmataceae</taxon>
        <taxon>Candidatus Mesenet</taxon>
    </lineage>
</organism>
<dbReference type="EMBL" id="BNGU01000054">
    <property type="protein sequence ID" value="GHM59989.1"/>
    <property type="molecule type" value="Genomic_DNA"/>
</dbReference>
<dbReference type="InterPro" id="IPR036626">
    <property type="entry name" value="GpW_sf"/>
</dbReference>
<dbReference type="Gene3D" id="3.30.1580.10">
    <property type="entry name" value="Head-to-tail joining protein W"/>
    <property type="match status" value="1"/>
</dbReference>
<dbReference type="GO" id="GO:0019058">
    <property type="term" value="P:viral life cycle"/>
    <property type="evidence" value="ECO:0007669"/>
    <property type="project" value="InterPro"/>
</dbReference>
<name>A0A8J3MMI9_9RICK</name>
<dbReference type="AlphaFoldDB" id="A0A8J3MMI9"/>
<dbReference type="InterPro" id="IPR004174">
    <property type="entry name" value="GpW"/>
</dbReference>
<protein>
    <submittedName>
        <fullName evidence="1">Uncharacterized protein</fullName>
    </submittedName>
</protein>